<protein>
    <recommendedName>
        <fullName evidence="1">TRAM domain-containing protein</fullName>
    </recommendedName>
</protein>
<dbReference type="InterPro" id="IPR002792">
    <property type="entry name" value="TRAM_dom"/>
</dbReference>
<accession>A0A1F4NS72</accession>
<feature type="domain" description="TRAM" evidence="1">
    <location>
        <begin position="4"/>
        <end position="65"/>
    </location>
</feature>
<proteinExistence type="predicted"/>
<dbReference type="Pfam" id="PF01938">
    <property type="entry name" value="TRAM"/>
    <property type="match status" value="1"/>
</dbReference>
<gene>
    <name evidence="2" type="ORF">A2V68_00915</name>
</gene>
<organism evidence="2 3">
    <name type="scientific">candidate division Kazan bacterium RBG_13_50_9</name>
    <dbReference type="NCBI Taxonomy" id="1798535"/>
    <lineage>
        <taxon>Bacteria</taxon>
        <taxon>Bacteria division Kazan-3B-28</taxon>
    </lineage>
</organism>
<evidence type="ECO:0000313" key="2">
    <source>
        <dbReference type="EMBL" id="OGB74305.1"/>
    </source>
</evidence>
<sequence>MRPVVLPGETLHIKLVQTGKDKDQGVGYLDDGTMVVVEGGQRFIGKEIEVSVTRVFQTIAGKMIFAVPGDRQYTNQHR</sequence>
<dbReference type="Proteomes" id="UP000176651">
    <property type="component" value="Unassembled WGS sequence"/>
</dbReference>
<reference evidence="2 3" key="1">
    <citation type="journal article" date="2016" name="Nat. Commun.">
        <title>Thousands of microbial genomes shed light on interconnected biogeochemical processes in an aquifer system.</title>
        <authorList>
            <person name="Anantharaman K."/>
            <person name="Brown C.T."/>
            <person name="Hug L.A."/>
            <person name="Sharon I."/>
            <person name="Castelle C.J."/>
            <person name="Probst A.J."/>
            <person name="Thomas B.C."/>
            <person name="Singh A."/>
            <person name="Wilkins M.J."/>
            <person name="Karaoz U."/>
            <person name="Brodie E.L."/>
            <person name="Williams K.H."/>
            <person name="Hubbard S.S."/>
            <person name="Banfield J.F."/>
        </authorList>
    </citation>
    <scope>NUCLEOTIDE SEQUENCE [LARGE SCALE GENOMIC DNA]</scope>
</reference>
<dbReference type="Gene3D" id="2.40.50.140">
    <property type="entry name" value="Nucleic acid-binding proteins"/>
    <property type="match status" value="1"/>
</dbReference>
<dbReference type="AlphaFoldDB" id="A0A1F4NS72"/>
<evidence type="ECO:0000259" key="1">
    <source>
        <dbReference type="PROSITE" id="PS50926"/>
    </source>
</evidence>
<dbReference type="EMBL" id="META01000003">
    <property type="protein sequence ID" value="OGB74305.1"/>
    <property type="molecule type" value="Genomic_DNA"/>
</dbReference>
<dbReference type="STRING" id="1798535.A2V68_00915"/>
<evidence type="ECO:0000313" key="3">
    <source>
        <dbReference type="Proteomes" id="UP000176651"/>
    </source>
</evidence>
<name>A0A1F4NS72_UNCK3</name>
<dbReference type="InterPro" id="IPR012340">
    <property type="entry name" value="NA-bd_OB-fold"/>
</dbReference>
<comment type="caution">
    <text evidence="2">The sequence shown here is derived from an EMBL/GenBank/DDBJ whole genome shotgun (WGS) entry which is preliminary data.</text>
</comment>
<dbReference type="PROSITE" id="PS50926">
    <property type="entry name" value="TRAM"/>
    <property type="match status" value="1"/>
</dbReference>